<dbReference type="SMART" id="SM00267">
    <property type="entry name" value="GGDEF"/>
    <property type="match status" value="1"/>
</dbReference>
<keyword evidence="1" id="KW-0812">Transmembrane</keyword>
<evidence type="ECO:0000256" key="1">
    <source>
        <dbReference type="SAM" id="Phobius"/>
    </source>
</evidence>
<feature type="transmembrane region" description="Helical" evidence="1">
    <location>
        <begin position="94"/>
        <end position="119"/>
    </location>
</feature>
<dbReference type="Gene3D" id="3.20.20.450">
    <property type="entry name" value="EAL domain"/>
    <property type="match status" value="1"/>
</dbReference>
<feature type="transmembrane region" description="Helical" evidence="1">
    <location>
        <begin position="131"/>
        <end position="153"/>
    </location>
</feature>
<dbReference type="InterPro" id="IPR035919">
    <property type="entry name" value="EAL_sf"/>
</dbReference>
<feature type="transmembrane region" description="Helical" evidence="1">
    <location>
        <begin position="201"/>
        <end position="219"/>
    </location>
</feature>
<keyword evidence="1" id="KW-1133">Transmembrane helix</keyword>
<dbReference type="InterPro" id="IPR050706">
    <property type="entry name" value="Cyclic-di-GMP_PDE-like"/>
</dbReference>
<dbReference type="PROSITE" id="PS50883">
    <property type="entry name" value="EAL"/>
    <property type="match status" value="1"/>
</dbReference>
<accession>A0ABW2PIB6</accession>
<dbReference type="PROSITE" id="PS50887">
    <property type="entry name" value="GGDEF"/>
    <property type="match status" value="1"/>
</dbReference>
<feature type="transmembrane region" description="Helical" evidence="1">
    <location>
        <begin position="225"/>
        <end position="245"/>
    </location>
</feature>
<feature type="transmembrane region" description="Helical" evidence="1">
    <location>
        <begin position="64"/>
        <end position="82"/>
    </location>
</feature>
<protein>
    <submittedName>
        <fullName evidence="4">Bifunctional diguanylate cyclase/phosphodiesterase</fullName>
    </submittedName>
</protein>
<organism evidence="4 5">
    <name type="scientific">Exiguobacterium aestuarii</name>
    <dbReference type="NCBI Taxonomy" id="273527"/>
    <lineage>
        <taxon>Bacteria</taxon>
        <taxon>Bacillati</taxon>
        <taxon>Bacillota</taxon>
        <taxon>Bacilli</taxon>
        <taxon>Bacillales</taxon>
        <taxon>Bacillales Family XII. Incertae Sedis</taxon>
        <taxon>Exiguobacterium</taxon>
    </lineage>
</organism>
<dbReference type="SUPFAM" id="SSF141868">
    <property type="entry name" value="EAL domain-like"/>
    <property type="match status" value="1"/>
</dbReference>
<feature type="transmembrane region" description="Helical" evidence="1">
    <location>
        <begin position="35"/>
        <end position="57"/>
    </location>
</feature>
<feature type="domain" description="GGDEF" evidence="3">
    <location>
        <begin position="359"/>
        <end position="491"/>
    </location>
</feature>
<feature type="domain" description="EAL" evidence="2">
    <location>
        <begin position="500"/>
        <end position="752"/>
    </location>
</feature>
<dbReference type="RefSeq" id="WP_214786391.1">
    <property type="nucleotide sequence ID" value="NZ_JANIEL010000007.1"/>
</dbReference>
<reference evidence="5" key="1">
    <citation type="journal article" date="2019" name="Int. J. Syst. Evol. Microbiol.">
        <title>The Global Catalogue of Microorganisms (GCM) 10K type strain sequencing project: providing services to taxonomists for standard genome sequencing and annotation.</title>
        <authorList>
            <consortium name="The Broad Institute Genomics Platform"/>
            <consortium name="The Broad Institute Genome Sequencing Center for Infectious Disease"/>
            <person name="Wu L."/>
            <person name="Ma J."/>
        </authorList>
    </citation>
    <scope>NUCLEOTIDE SEQUENCE [LARGE SCALE GENOMIC DNA]</scope>
    <source>
        <strain evidence="5">CCUG 55590</strain>
    </source>
</reference>
<dbReference type="NCBIfam" id="TIGR00254">
    <property type="entry name" value="GGDEF"/>
    <property type="match status" value="1"/>
</dbReference>
<sequence length="763" mass="87842">MKMTKQPIFLWSILTGGVLLSLILANVIELLEGLRYLSVTFIMLLGLRISVESLMIWRKNKSDIPFFWLLFGIAFTCFWMYRSLYELYIQSDTFMPYMVVLVVEIMSFISLFIALLYKLSKRRLHGKGKSYVFDLLIYLTILTAMMIQGSMFLNQSVHYDFMAHQYLNSTVQVLYTGVLITILTIFYFNKIEMNNRNTTQVLVGLTLIVCIDFVKYPIYHTSQPVLVMLDYLTWLLSFLLISNAVHNQLTGRNTTRIKPKRREKMIFWSVRELLLPTFAIFVLLILTLASSGWDVDLFGLAGLICIPLFMAKQFVVSRDNTRLVENLEQIAYRDKVTTLGNRDAFLHMLHQELVSYEDSKKAIVILNVNRLKKINDTYGHRFGNEVIRECVHKIKENIDPDHELFVLGGGEFAFLYTMTTSEEMESNLHQVSQAFATHVHINQRDVLVSIRIGVYEINHSEDTVTSILEKADIALKKAKEYPTHSVVIFNEYLQSSLIRKMKIEKELRHALANDEFDVHYQPKFCLKDDSLVGVEALVRWENEHLGKVGPGEFIPIAEQMGLIYEIGECVFRQAVGQCLNWNQWLDEPISVSVNVSVLQLEDRRFVGMIEDAIQQIGIPPELVELEITESVAQNLDENRITLSQLKQIGVKCSIDDFGTGYSSLNVLEQLPIDTLKIDKSFIDRLNHRISQSVIETIIHLCTVLNLEIVAEGIESKNQADVLREIGCNIGQGYYFSKPLNQRDMSQLLRNYSKENKKRVARPS</sequence>
<dbReference type="PANTHER" id="PTHR33121:SF70">
    <property type="entry name" value="SIGNALING PROTEIN YKOW"/>
    <property type="match status" value="1"/>
</dbReference>
<dbReference type="InterPro" id="IPR000160">
    <property type="entry name" value="GGDEF_dom"/>
</dbReference>
<evidence type="ECO:0000313" key="5">
    <source>
        <dbReference type="Proteomes" id="UP001596439"/>
    </source>
</evidence>
<keyword evidence="1" id="KW-0472">Membrane</keyword>
<dbReference type="Pfam" id="PF00563">
    <property type="entry name" value="EAL"/>
    <property type="match status" value="1"/>
</dbReference>
<dbReference type="InterPro" id="IPR043128">
    <property type="entry name" value="Rev_trsase/Diguanyl_cyclase"/>
</dbReference>
<dbReference type="EMBL" id="JBHTCE010000001">
    <property type="protein sequence ID" value="MFC7388842.1"/>
    <property type="molecule type" value="Genomic_DNA"/>
</dbReference>
<dbReference type="SUPFAM" id="SSF55073">
    <property type="entry name" value="Nucleotide cyclase"/>
    <property type="match status" value="1"/>
</dbReference>
<comment type="caution">
    <text evidence="4">The sequence shown here is derived from an EMBL/GenBank/DDBJ whole genome shotgun (WGS) entry which is preliminary data.</text>
</comment>
<keyword evidence="5" id="KW-1185">Reference proteome</keyword>
<dbReference type="CDD" id="cd01949">
    <property type="entry name" value="GGDEF"/>
    <property type="match status" value="1"/>
</dbReference>
<proteinExistence type="predicted"/>
<name>A0ABW2PIB6_9BACL</name>
<dbReference type="CDD" id="cd01948">
    <property type="entry name" value="EAL"/>
    <property type="match status" value="1"/>
</dbReference>
<dbReference type="InterPro" id="IPR001633">
    <property type="entry name" value="EAL_dom"/>
</dbReference>
<evidence type="ECO:0000259" key="2">
    <source>
        <dbReference type="PROSITE" id="PS50883"/>
    </source>
</evidence>
<evidence type="ECO:0000259" key="3">
    <source>
        <dbReference type="PROSITE" id="PS50887"/>
    </source>
</evidence>
<feature type="transmembrane region" description="Helical" evidence="1">
    <location>
        <begin position="173"/>
        <end position="189"/>
    </location>
</feature>
<dbReference type="SMART" id="SM00052">
    <property type="entry name" value="EAL"/>
    <property type="match status" value="1"/>
</dbReference>
<dbReference type="PANTHER" id="PTHR33121">
    <property type="entry name" value="CYCLIC DI-GMP PHOSPHODIESTERASE PDEF"/>
    <property type="match status" value="1"/>
</dbReference>
<dbReference type="Proteomes" id="UP001596439">
    <property type="component" value="Unassembled WGS sequence"/>
</dbReference>
<dbReference type="Gene3D" id="3.30.70.270">
    <property type="match status" value="1"/>
</dbReference>
<gene>
    <name evidence="4" type="ORF">ACFQO8_01725</name>
</gene>
<dbReference type="InterPro" id="IPR029787">
    <property type="entry name" value="Nucleotide_cyclase"/>
</dbReference>
<feature type="transmembrane region" description="Helical" evidence="1">
    <location>
        <begin position="266"/>
        <end position="289"/>
    </location>
</feature>
<evidence type="ECO:0000313" key="4">
    <source>
        <dbReference type="EMBL" id="MFC7388842.1"/>
    </source>
</evidence>
<dbReference type="Pfam" id="PF00990">
    <property type="entry name" value="GGDEF"/>
    <property type="match status" value="1"/>
</dbReference>